<dbReference type="PANTHER" id="PTHR43084">
    <property type="entry name" value="PERSULFIDE DIOXYGENASE ETHE1"/>
    <property type="match status" value="1"/>
</dbReference>
<proteinExistence type="predicted"/>
<dbReference type="EMBL" id="FTLW01000003">
    <property type="protein sequence ID" value="SIQ63233.1"/>
    <property type="molecule type" value="Genomic_DNA"/>
</dbReference>
<evidence type="ECO:0000313" key="4">
    <source>
        <dbReference type="Proteomes" id="UP000241788"/>
    </source>
</evidence>
<dbReference type="STRING" id="1604334.SAMN05421546_1617"/>
<feature type="domain" description="Metallo-beta-lactamase" evidence="2">
    <location>
        <begin position="16"/>
        <end position="208"/>
    </location>
</feature>
<keyword evidence="1" id="KW-0479">Metal-binding</keyword>
<dbReference type="SUPFAM" id="SSF56281">
    <property type="entry name" value="Metallo-hydrolase/oxidoreductase"/>
    <property type="match status" value="1"/>
</dbReference>
<organism evidence="3 4">
    <name type="scientific">Solilutibacter tolerans</name>
    <dbReference type="NCBI Taxonomy" id="1604334"/>
    <lineage>
        <taxon>Bacteria</taxon>
        <taxon>Pseudomonadati</taxon>
        <taxon>Pseudomonadota</taxon>
        <taxon>Gammaproteobacteria</taxon>
        <taxon>Lysobacterales</taxon>
        <taxon>Lysobacteraceae</taxon>
        <taxon>Solilutibacter</taxon>
    </lineage>
</organism>
<sequence>MSTSPIVQSFFHADSSTWSHVVRDPDTSTAAIIDPVLDFDVASGRTGTASAEAMVDYIDAHSLQVAWLLETHAHADHLSAAHWLRTKRFPRARIGIGEGIATVQKHFRPIFNLGKHFPIDGSQFDHLFRDGERFDIGGLEAQVIAVPGHTSDSNAFLIGDALFVGDSLFMPDGGTARCDFPGGSAATLYRSIQRLYALPDATRVFVCHDYAPGGREHRCETSIGDEKHGNIHVRTDTPEAEFVPQREARDATLDMPKLILPAVQVNIRAGELPDAEGNGVRYLKLPIDQL</sequence>
<dbReference type="InterPro" id="IPR036866">
    <property type="entry name" value="RibonucZ/Hydroxyglut_hydro"/>
</dbReference>
<gene>
    <name evidence="3" type="ORF">SAMN05421546_1617</name>
</gene>
<dbReference type="GO" id="GO:0046872">
    <property type="term" value="F:metal ion binding"/>
    <property type="evidence" value="ECO:0007669"/>
    <property type="project" value="UniProtKB-KW"/>
</dbReference>
<dbReference type="Proteomes" id="UP000241788">
    <property type="component" value="Unassembled WGS sequence"/>
</dbReference>
<dbReference type="CDD" id="cd07724">
    <property type="entry name" value="POD-like_MBL-fold"/>
    <property type="match status" value="1"/>
</dbReference>
<evidence type="ECO:0000259" key="2">
    <source>
        <dbReference type="SMART" id="SM00849"/>
    </source>
</evidence>
<dbReference type="PANTHER" id="PTHR43084:SF1">
    <property type="entry name" value="PERSULFIDE DIOXYGENASE ETHE1, MITOCHONDRIAL"/>
    <property type="match status" value="1"/>
</dbReference>
<dbReference type="SMART" id="SM00849">
    <property type="entry name" value="Lactamase_B"/>
    <property type="match status" value="1"/>
</dbReference>
<evidence type="ECO:0000256" key="1">
    <source>
        <dbReference type="ARBA" id="ARBA00022723"/>
    </source>
</evidence>
<dbReference type="RefSeq" id="WP_076587034.1">
    <property type="nucleotide sequence ID" value="NZ_FTLW01000003.1"/>
</dbReference>
<dbReference type="InterPro" id="IPR044528">
    <property type="entry name" value="POD-like_MBL-fold"/>
</dbReference>
<dbReference type="AlphaFoldDB" id="A0A1N6UCD0"/>
<dbReference type="Gene3D" id="3.60.15.10">
    <property type="entry name" value="Ribonuclease Z/Hydroxyacylglutathione hydrolase-like"/>
    <property type="match status" value="1"/>
</dbReference>
<name>A0A1N6UCD0_9GAMM</name>
<dbReference type="GO" id="GO:0050313">
    <property type="term" value="F:sulfur dioxygenase activity"/>
    <property type="evidence" value="ECO:0007669"/>
    <property type="project" value="InterPro"/>
</dbReference>
<dbReference type="GO" id="GO:0070813">
    <property type="term" value="P:hydrogen sulfide metabolic process"/>
    <property type="evidence" value="ECO:0007669"/>
    <property type="project" value="TreeGrafter"/>
</dbReference>
<accession>A0A1N6UCD0</accession>
<dbReference type="Pfam" id="PF00753">
    <property type="entry name" value="Lactamase_B"/>
    <property type="match status" value="1"/>
</dbReference>
<dbReference type="InterPro" id="IPR001279">
    <property type="entry name" value="Metallo-B-lactamas"/>
</dbReference>
<keyword evidence="4" id="KW-1185">Reference proteome</keyword>
<reference evidence="4" key="1">
    <citation type="submission" date="2017-01" db="EMBL/GenBank/DDBJ databases">
        <authorList>
            <person name="Varghese N."/>
            <person name="Submissions S."/>
        </authorList>
    </citation>
    <scope>NUCLEOTIDE SEQUENCE [LARGE SCALE GENOMIC DNA]</scope>
    <source>
        <strain evidence="4">UM1</strain>
    </source>
</reference>
<dbReference type="InterPro" id="IPR051682">
    <property type="entry name" value="Mito_Persulfide_Diox"/>
</dbReference>
<dbReference type="GO" id="GO:0006749">
    <property type="term" value="P:glutathione metabolic process"/>
    <property type="evidence" value="ECO:0007669"/>
    <property type="project" value="InterPro"/>
</dbReference>
<evidence type="ECO:0000313" key="3">
    <source>
        <dbReference type="EMBL" id="SIQ63233.1"/>
    </source>
</evidence>
<protein>
    <submittedName>
        <fullName evidence="3">Glyoxylase, beta-lactamase superfamily II</fullName>
    </submittedName>
</protein>
<dbReference type="OrthoDB" id="9784009at2"/>